<name>A0A942UTZ0_9BACI</name>
<evidence type="ECO:0000313" key="2">
    <source>
        <dbReference type="Proteomes" id="UP000676456"/>
    </source>
</evidence>
<organism evidence="1 2">
    <name type="scientific">Lederbergia citrea</name>
    <dbReference type="NCBI Taxonomy" id="2833581"/>
    <lineage>
        <taxon>Bacteria</taxon>
        <taxon>Bacillati</taxon>
        <taxon>Bacillota</taxon>
        <taxon>Bacilli</taxon>
        <taxon>Bacillales</taxon>
        <taxon>Bacillaceae</taxon>
        <taxon>Lederbergia</taxon>
    </lineage>
</organism>
<protein>
    <submittedName>
        <fullName evidence="1">Sigma factor G inhibitor Gin</fullName>
    </submittedName>
</protein>
<gene>
    <name evidence="1" type="ORF">KHA91_20155</name>
</gene>
<dbReference type="Proteomes" id="UP000676456">
    <property type="component" value="Unassembled WGS sequence"/>
</dbReference>
<dbReference type="RefSeq" id="WP_213100073.1">
    <property type="nucleotide sequence ID" value="NZ_JAGYPH010000007.1"/>
</dbReference>
<keyword evidence="2" id="KW-1185">Reference proteome</keyword>
<dbReference type="InterPro" id="IPR019700">
    <property type="entry name" value="Sigma-G_inhibitor_Gin"/>
</dbReference>
<reference evidence="1 2" key="1">
    <citation type="submission" date="2021-05" db="EMBL/GenBank/DDBJ databases">
        <title>Novel Bacillus species.</title>
        <authorList>
            <person name="Liu G."/>
        </authorList>
    </citation>
    <scope>NUCLEOTIDE SEQUENCE [LARGE SCALE GENOMIC DNA]</scope>
    <source>
        <strain evidence="1 2">FJAT-49682</strain>
    </source>
</reference>
<dbReference type="AlphaFoldDB" id="A0A942UTZ0"/>
<comment type="caution">
    <text evidence="1">The sequence shown here is derived from an EMBL/GenBank/DDBJ whole genome shotgun (WGS) entry which is preliminary data.</text>
</comment>
<proteinExistence type="predicted"/>
<dbReference type="Pfam" id="PF10764">
    <property type="entry name" value="Gin"/>
    <property type="match status" value="1"/>
</dbReference>
<sequence>MKKCIICEEPQKHGIHLYTSFICTDCEKAMIATSTKDPAYRYYINQLKVIKETKIFS</sequence>
<evidence type="ECO:0000313" key="1">
    <source>
        <dbReference type="EMBL" id="MBS4225011.1"/>
    </source>
</evidence>
<dbReference type="EMBL" id="JAGYPN010000007">
    <property type="protein sequence ID" value="MBS4225011.1"/>
    <property type="molecule type" value="Genomic_DNA"/>
</dbReference>
<accession>A0A942UTZ0</accession>